<comment type="similarity">
    <text evidence="2">Belongs to the binding-protein-dependent transport system permease family. HisMQ subfamily.</text>
</comment>
<dbReference type="InterPro" id="IPR043429">
    <property type="entry name" value="ArtM/GltK/GlnP/TcyL/YhdX-like"/>
</dbReference>
<reference evidence="12 13" key="1">
    <citation type="journal article" date="2020" name="Int. J. Syst. Evol. Microbiol.">
        <title>Description of Erysipelothrix piscisicarius sp. nov., an emergent fish pathogen, and assessment of virulence using a tiger barb (Puntigrus tetrazona) infection model.</title>
        <authorList>
            <person name="Pomaranski E.K."/>
            <person name="Griffin M.J."/>
            <person name="Camus A.C."/>
            <person name="Armwood A.R."/>
            <person name="Shelley J."/>
            <person name="Waldbieser G.C."/>
            <person name="LaFrentz B.R."/>
            <person name="Garcia J.C."/>
            <person name="Yanong R."/>
            <person name="Soto E."/>
        </authorList>
    </citation>
    <scope>NUCLEOTIDE SEQUENCE [LARGE SCALE GENOMIC DNA]</scope>
    <source>
        <strain evidence="12 13">15TAL0474</strain>
    </source>
</reference>
<feature type="domain" description="ABC transmembrane type-1" evidence="11">
    <location>
        <begin position="306"/>
        <end position="506"/>
    </location>
</feature>
<sequence length="537" mass="59137">MQSKNMKKVLLIFFVLLTITGCTNSSQRQDDLVVGMECNYAPFNWTQSIETEFTEPLSDGHSYCDGYDVQMARHIANELNRNLVIKEHAVFKGLLESAKVGDIDLIIAGMTNTEERRQEVDFTDVYYTSEMVLVTKKDSPYANATALSDFSGAHVSAQIGTMHDQLVDQIPSVNHGVPLESFPFLTTAVNNNAIDAFVSEKPVALAITSSNPNLAIVEFEGNNGFIVDAEEVTVSIGLAKGNDKLLDDVNDALSKLSPEQRDAMMSEAIKRQPSSSEDQTKLMPSGFFAGVGFLIQNNWKLFLNGLGITLLIALTGTTFGLIIGLVIAGFRQIKISERDKGIPRLLKRLMNVIVTAYVQYLRGTPMMVQGILIYYGLRGLEVAISPLTAGIIIISINTSAYMSEIIRAGIQSIDKGQNEAARSLGMTEAQTLRYVILPQAIRNAIPAIGNEFVVNIKDSSVLNVITVSELFFQGNRLTGIYYRQMEPFFIVSLIYLVLTICSTQILNMIEKRMDAPKGSYPASVTHKVHFDKKEGGN</sequence>
<dbReference type="GO" id="GO:0006865">
    <property type="term" value="P:amino acid transport"/>
    <property type="evidence" value="ECO:0007669"/>
    <property type="project" value="UniProtKB-KW"/>
</dbReference>
<evidence type="ECO:0000313" key="13">
    <source>
        <dbReference type="Proteomes" id="UP000278804"/>
    </source>
</evidence>
<dbReference type="Gene3D" id="1.10.3720.10">
    <property type="entry name" value="MetI-like"/>
    <property type="match status" value="1"/>
</dbReference>
<feature type="transmembrane region" description="Helical" evidence="9">
    <location>
        <begin position="383"/>
        <end position="402"/>
    </location>
</feature>
<keyword evidence="4" id="KW-1003">Cell membrane</keyword>
<dbReference type="PROSITE" id="PS51257">
    <property type="entry name" value="PROKAR_LIPOPROTEIN"/>
    <property type="match status" value="1"/>
</dbReference>
<dbReference type="PANTHER" id="PTHR30614:SF20">
    <property type="entry name" value="GLUTAMINE TRANSPORT SYSTEM PERMEASE PROTEIN GLNP"/>
    <property type="match status" value="1"/>
</dbReference>
<accession>A0A3Q8S2U6</accession>
<keyword evidence="8 9" id="KW-0472">Membrane</keyword>
<dbReference type="InterPro" id="IPR010065">
    <property type="entry name" value="AA_ABC_transptr_permease_3TM"/>
</dbReference>
<keyword evidence="3 9" id="KW-0813">Transport</keyword>
<evidence type="ECO:0000256" key="7">
    <source>
        <dbReference type="ARBA" id="ARBA00022989"/>
    </source>
</evidence>
<dbReference type="Pfam" id="PF00497">
    <property type="entry name" value="SBP_bac_3"/>
    <property type="match status" value="1"/>
</dbReference>
<dbReference type="SMART" id="SM00062">
    <property type="entry name" value="PBPb"/>
    <property type="match status" value="1"/>
</dbReference>
<dbReference type="KEGG" id="eri:EEI45_05695"/>
<organism evidence="12 13">
    <name type="scientific">Erysipelothrix piscisicarius</name>
    <dbReference type="NCBI Taxonomy" id="2485784"/>
    <lineage>
        <taxon>Bacteria</taxon>
        <taxon>Bacillati</taxon>
        <taxon>Bacillota</taxon>
        <taxon>Erysipelotrichia</taxon>
        <taxon>Erysipelotrichales</taxon>
        <taxon>Erysipelotrichaceae</taxon>
        <taxon>Erysipelothrix</taxon>
    </lineage>
</organism>
<name>A0A3Q8S2U6_9FIRM</name>
<dbReference type="SUPFAM" id="SSF161098">
    <property type="entry name" value="MetI-like"/>
    <property type="match status" value="1"/>
</dbReference>
<feature type="transmembrane region" description="Helical" evidence="9">
    <location>
        <begin position="488"/>
        <end position="509"/>
    </location>
</feature>
<feature type="transmembrane region" description="Helical" evidence="9">
    <location>
        <begin position="349"/>
        <end position="377"/>
    </location>
</feature>
<comment type="subcellular location">
    <subcellularLocation>
        <location evidence="1 9">Cell membrane</location>
        <topology evidence="1 9">Multi-pass membrane protein</topology>
    </subcellularLocation>
</comment>
<evidence type="ECO:0000259" key="11">
    <source>
        <dbReference type="PROSITE" id="PS50928"/>
    </source>
</evidence>
<dbReference type="NCBIfam" id="TIGR01726">
    <property type="entry name" value="HEQRo_perm_3TM"/>
    <property type="match status" value="1"/>
</dbReference>
<evidence type="ECO:0000256" key="4">
    <source>
        <dbReference type="ARBA" id="ARBA00022475"/>
    </source>
</evidence>
<dbReference type="InterPro" id="IPR035906">
    <property type="entry name" value="MetI-like_sf"/>
</dbReference>
<evidence type="ECO:0000256" key="5">
    <source>
        <dbReference type="ARBA" id="ARBA00022692"/>
    </source>
</evidence>
<dbReference type="AlphaFoldDB" id="A0A3Q8S2U6"/>
<evidence type="ECO:0000313" key="12">
    <source>
        <dbReference type="EMBL" id="AZK44305.1"/>
    </source>
</evidence>
<keyword evidence="13" id="KW-1185">Reference proteome</keyword>
<evidence type="ECO:0000256" key="9">
    <source>
        <dbReference type="RuleBase" id="RU363032"/>
    </source>
</evidence>
<evidence type="ECO:0000256" key="3">
    <source>
        <dbReference type="ARBA" id="ARBA00022448"/>
    </source>
</evidence>
<dbReference type="Pfam" id="PF00528">
    <property type="entry name" value="BPD_transp_1"/>
    <property type="match status" value="1"/>
</dbReference>
<dbReference type="Gene3D" id="3.40.190.10">
    <property type="entry name" value="Periplasmic binding protein-like II"/>
    <property type="match status" value="2"/>
</dbReference>
<feature type="signal peptide" evidence="10">
    <location>
        <begin position="1"/>
        <end position="25"/>
    </location>
</feature>
<dbReference type="PROSITE" id="PS50928">
    <property type="entry name" value="ABC_TM1"/>
    <property type="match status" value="1"/>
</dbReference>
<dbReference type="InterPro" id="IPR001638">
    <property type="entry name" value="Solute-binding_3/MltF_N"/>
</dbReference>
<dbReference type="InterPro" id="IPR000515">
    <property type="entry name" value="MetI-like"/>
</dbReference>
<dbReference type="CDD" id="cd06261">
    <property type="entry name" value="TM_PBP2"/>
    <property type="match status" value="1"/>
</dbReference>
<feature type="transmembrane region" description="Helical" evidence="9">
    <location>
        <begin position="301"/>
        <end position="328"/>
    </location>
</feature>
<keyword evidence="10" id="KW-0732">Signal</keyword>
<evidence type="ECO:0000256" key="2">
    <source>
        <dbReference type="ARBA" id="ARBA00010072"/>
    </source>
</evidence>
<dbReference type="GO" id="GO:0043190">
    <property type="term" value="C:ATP-binding cassette (ABC) transporter complex"/>
    <property type="evidence" value="ECO:0007669"/>
    <property type="project" value="InterPro"/>
</dbReference>
<dbReference type="RefSeq" id="WP_125164480.1">
    <property type="nucleotide sequence ID" value="NZ_CP034234.1"/>
</dbReference>
<keyword evidence="6" id="KW-0029">Amino-acid transport</keyword>
<keyword evidence="5 9" id="KW-0812">Transmembrane</keyword>
<evidence type="ECO:0000256" key="1">
    <source>
        <dbReference type="ARBA" id="ARBA00004651"/>
    </source>
</evidence>
<dbReference type="FunFam" id="1.10.3720.10:FF:000033">
    <property type="entry name" value="Polar amino acid ABC transporter permease"/>
    <property type="match status" value="1"/>
</dbReference>
<dbReference type="PANTHER" id="PTHR30614">
    <property type="entry name" value="MEMBRANE COMPONENT OF AMINO ACID ABC TRANSPORTER"/>
    <property type="match status" value="1"/>
</dbReference>
<dbReference type="EMBL" id="CP034234">
    <property type="protein sequence ID" value="AZK44305.1"/>
    <property type="molecule type" value="Genomic_DNA"/>
</dbReference>
<dbReference type="Proteomes" id="UP000278804">
    <property type="component" value="Chromosome"/>
</dbReference>
<proteinExistence type="inferred from homology"/>
<dbReference type="CDD" id="cd13627">
    <property type="entry name" value="PBP2_AA_binding_like_2"/>
    <property type="match status" value="1"/>
</dbReference>
<evidence type="ECO:0000256" key="10">
    <source>
        <dbReference type="SAM" id="SignalP"/>
    </source>
</evidence>
<feature type="chain" id="PRO_5038809058" evidence="10">
    <location>
        <begin position="26"/>
        <end position="537"/>
    </location>
</feature>
<evidence type="ECO:0000256" key="8">
    <source>
        <dbReference type="ARBA" id="ARBA00023136"/>
    </source>
</evidence>
<protein>
    <submittedName>
        <fullName evidence="12">ABC transporter permease subunit</fullName>
    </submittedName>
</protein>
<gene>
    <name evidence="12" type="ORF">EEI45_05695</name>
</gene>
<dbReference type="GO" id="GO:0022857">
    <property type="term" value="F:transmembrane transporter activity"/>
    <property type="evidence" value="ECO:0007669"/>
    <property type="project" value="InterPro"/>
</dbReference>
<keyword evidence="7 9" id="KW-1133">Transmembrane helix</keyword>
<evidence type="ECO:0000256" key="6">
    <source>
        <dbReference type="ARBA" id="ARBA00022970"/>
    </source>
</evidence>
<dbReference type="SUPFAM" id="SSF53850">
    <property type="entry name" value="Periplasmic binding protein-like II"/>
    <property type="match status" value="1"/>
</dbReference>